<evidence type="ECO:0000313" key="2">
    <source>
        <dbReference type="EMBL" id="KRZ42367.1"/>
    </source>
</evidence>
<organism evidence="1 3">
    <name type="scientific">Trichinella pseudospiralis</name>
    <name type="common">Parasitic roundworm</name>
    <dbReference type="NCBI Taxonomy" id="6337"/>
    <lineage>
        <taxon>Eukaryota</taxon>
        <taxon>Metazoa</taxon>
        <taxon>Ecdysozoa</taxon>
        <taxon>Nematoda</taxon>
        <taxon>Enoplea</taxon>
        <taxon>Dorylaimia</taxon>
        <taxon>Trichinellida</taxon>
        <taxon>Trichinellidae</taxon>
        <taxon>Trichinella</taxon>
    </lineage>
</organism>
<keyword evidence="3" id="KW-1185">Reference proteome</keyword>
<name>A0A0V1IZF4_TRIPS</name>
<evidence type="ECO:0000313" key="3">
    <source>
        <dbReference type="Proteomes" id="UP000054805"/>
    </source>
</evidence>
<dbReference type="Proteomes" id="UP000054805">
    <property type="component" value="Unassembled WGS sequence"/>
</dbReference>
<accession>A0A0V1IZF4</accession>
<dbReference type="EMBL" id="JYDV01000014">
    <property type="protein sequence ID" value="KRZ42367.1"/>
    <property type="molecule type" value="Genomic_DNA"/>
</dbReference>
<protein>
    <submittedName>
        <fullName evidence="1">Uncharacterized protein</fullName>
    </submittedName>
</protein>
<evidence type="ECO:0000313" key="1">
    <source>
        <dbReference type="EMBL" id="KRZ27976.1"/>
    </source>
</evidence>
<dbReference type="AlphaFoldDB" id="A0A0V1IZF4"/>
<dbReference type="EMBL" id="JYDS01000064">
    <property type="protein sequence ID" value="KRZ27976.1"/>
    <property type="molecule type" value="Genomic_DNA"/>
</dbReference>
<evidence type="ECO:0000313" key="4">
    <source>
        <dbReference type="Proteomes" id="UP000054826"/>
    </source>
</evidence>
<reference evidence="3 4" key="1">
    <citation type="submission" date="2015-01" db="EMBL/GenBank/DDBJ databases">
        <title>Evolution of Trichinella species and genotypes.</title>
        <authorList>
            <person name="Korhonen P.K."/>
            <person name="Edoardo P."/>
            <person name="Giuseppe L.R."/>
            <person name="Gasser R.B."/>
        </authorList>
    </citation>
    <scope>NUCLEOTIDE SEQUENCE [LARGE SCALE GENOMIC DNA]</scope>
    <source>
        <strain evidence="2">ISS176</strain>
        <strain evidence="1">ISS588</strain>
    </source>
</reference>
<dbReference type="Proteomes" id="UP000054826">
    <property type="component" value="Unassembled WGS sequence"/>
</dbReference>
<sequence>MVVMAGDKRKVARNTSVVHLYIANSKSREPQQSSAFNQIGHLCIILPYNSLQRIFVGQKLVHLRELCTYPMRT</sequence>
<gene>
    <name evidence="1" type="ORF">T4B_4956</name>
    <name evidence="2" type="ORF">T4C_5030</name>
</gene>
<comment type="caution">
    <text evidence="1">The sequence shown here is derived from an EMBL/GenBank/DDBJ whole genome shotgun (WGS) entry which is preliminary data.</text>
</comment>
<proteinExistence type="predicted"/>